<dbReference type="InterPro" id="IPR004090">
    <property type="entry name" value="Chemotax_Me-accpt_rcpt"/>
</dbReference>
<feature type="domain" description="Methyl-accepting transducer" evidence="5">
    <location>
        <begin position="173"/>
        <end position="416"/>
    </location>
</feature>
<dbReference type="PRINTS" id="PR00260">
    <property type="entry name" value="CHEMTRNSDUCR"/>
</dbReference>
<evidence type="ECO:0000256" key="1">
    <source>
        <dbReference type="ARBA" id="ARBA00023224"/>
    </source>
</evidence>
<keyword evidence="8" id="KW-1185">Reference proteome</keyword>
<dbReference type="Gene3D" id="1.20.120.1530">
    <property type="match status" value="1"/>
</dbReference>
<dbReference type="Proteomes" id="UP000658514">
    <property type="component" value="Unassembled WGS sequence"/>
</dbReference>
<name>A0ABR8AIW9_9CYAN</name>
<evidence type="ECO:0000256" key="2">
    <source>
        <dbReference type="ARBA" id="ARBA00029447"/>
    </source>
</evidence>
<dbReference type="PROSITE" id="PS50885">
    <property type="entry name" value="HAMP"/>
    <property type="match status" value="1"/>
</dbReference>
<feature type="compositionally biased region" description="Polar residues" evidence="4">
    <location>
        <begin position="12"/>
        <end position="26"/>
    </location>
</feature>
<comment type="caution">
    <text evidence="7">The sequence shown here is derived from an EMBL/GenBank/DDBJ whole genome shotgun (WGS) entry which is preliminary data.</text>
</comment>
<sequence>MATNRTRKKPNNIDNNPETGEINYGTTEPQLQPLLAAMIAAKNGDFTVRLPVENNGLGEIATVFNEWVNLNQNFANEVNSFANEVGKEGKLGVKIKVKAAAGAWQELLDNLNQMSANLAQQIKSINEVTLAVAQGNLAKQIKARNAGEFQQLSDNANQMISSLKSSIKQMADVAIAVASSAEELTAVSQEMSANAEQTAEQATSASASAEQVNQNSSTVVTAVEEMNASIREIAKTVANSATVAAKAVKTAESTNQNIAKLGQSSVEIGKVIKVITAIAQQTNLLALNATIEAARAGDAGRGFAVVANEVKELAKQTANATEDISQRIEAIQTDTKGAVTAITQITDIINQINDLQSTIASAVEEQSVTTSEIARNIAEAAQGTSGIAKNIGIVAINAQTTTIGANNTSQAATELARMAVDLQKVVNQFKY</sequence>
<dbReference type="Pfam" id="PF18947">
    <property type="entry name" value="HAMP_2"/>
    <property type="match status" value="1"/>
</dbReference>
<feature type="compositionally biased region" description="Basic residues" evidence="4">
    <location>
        <begin position="1"/>
        <end position="10"/>
    </location>
</feature>
<dbReference type="InterPro" id="IPR003660">
    <property type="entry name" value="HAMP_dom"/>
</dbReference>
<dbReference type="CDD" id="cd06225">
    <property type="entry name" value="HAMP"/>
    <property type="match status" value="1"/>
</dbReference>
<dbReference type="SMART" id="SM00304">
    <property type="entry name" value="HAMP"/>
    <property type="match status" value="2"/>
</dbReference>
<dbReference type="PANTHER" id="PTHR32089:SF112">
    <property type="entry name" value="LYSOZYME-LIKE PROTEIN-RELATED"/>
    <property type="match status" value="1"/>
</dbReference>
<dbReference type="Gene3D" id="1.10.287.950">
    <property type="entry name" value="Methyl-accepting chemotaxis protein"/>
    <property type="match status" value="1"/>
</dbReference>
<dbReference type="PROSITE" id="PS50111">
    <property type="entry name" value="CHEMOTAXIS_TRANSDUC_2"/>
    <property type="match status" value="1"/>
</dbReference>
<dbReference type="EMBL" id="JACJQH010000070">
    <property type="protein sequence ID" value="MBD2199888.1"/>
    <property type="molecule type" value="Genomic_DNA"/>
</dbReference>
<dbReference type="SUPFAM" id="SSF58104">
    <property type="entry name" value="Methyl-accepting chemotaxis protein (MCP) signaling domain"/>
    <property type="match status" value="2"/>
</dbReference>
<gene>
    <name evidence="7" type="ORF">H6G24_31190</name>
</gene>
<dbReference type="Pfam" id="PF00015">
    <property type="entry name" value="MCPsignal"/>
    <property type="match status" value="1"/>
</dbReference>
<evidence type="ECO:0000259" key="6">
    <source>
        <dbReference type="PROSITE" id="PS50885"/>
    </source>
</evidence>
<organism evidence="7 8">
    <name type="scientific">Calothrix parietina FACHB-288</name>
    <dbReference type="NCBI Taxonomy" id="2692896"/>
    <lineage>
        <taxon>Bacteria</taxon>
        <taxon>Bacillati</taxon>
        <taxon>Cyanobacteriota</taxon>
        <taxon>Cyanophyceae</taxon>
        <taxon>Nostocales</taxon>
        <taxon>Calotrichaceae</taxon>
        <taxon>Calothrix</taxon>
    </lineage>
</organism>
<evidence type="ECO:0000259" key="5">
    <source>
        <dbReference type="PROSITE" id="PS50111"/>
    </source>
</evidence>
<dbReference type="PANTHER" id="PTHR32089">
    <property type="entry name" value="METHYL-ACCEPTING CHEMOTAXIS PROTEIN MCPB"/>
    <property type="match status" value="1"/>
</dbReference>
<feature type="domain" description="HAMP" evidence="6">
    <location>
        <begin position="116"/>
        <end position="168"/>
    </location>
</feature>
<evidence type="ECO:0000256" key="3">
    <source>
        <dbReference type="PROSITE-ProRule" id="PRU00284"/>
    </source>
</evidence>
<accession>A0ABR8AIW9</accession>
<dbReference type="InterPro" id="IPR004089">
    <property type="entry name" value="MCPsignal_dom"/>
</dbReference>
<dbReference type="RefSeq" id="WP_190549966.1">
    <property type="nucleotide sequence ID" value="NZ_CAWPNO010000107.1"/>
</dbReference>
<evidence type="ECO:0000313" key="8">
    <source>
        <dbReference type="Proteomes" id="UP000658514"/>
    </source>
</evidence>
<proteinExistence type="inferred from homology"/>
<keyword evidence="1 3" id="KW-0807">Transducer</keyword>
<evidence type="ECO:0000313" key="7">
    <source>
        <dbReference type="EMBL" id="MBD2199888.1"/>
    </source>
</evidence>
<reference evidence="7 8" key="1">
    <citation type="journal article" date="2020" name="ISME J.">
        <title>Comparative genomics reveals insights into cyanobacterial evolution and habitat adaptation.</title>
        <authorList>
            <person name="Chen M.Y."/>
            <person name="Teng W.K."/>
            <person name="Zhao L."/>
            <person name="Hu C.X."/>
            <person name="Zhou Y.K."/>
            <person name="Han B.P."/>
            <person name="Song L.R."/>
            <person name="Shu W.S."/>
        </authorList>
    </citation>
    <scope>NUCLEOTIDE SEQUENCE [LARGE SCALE GENOMIC DNA]</scope>
    <source>
        <strain evidence="7 8">FACHB-288</strain>
    </source>
</reference>
<feature type="region of interest" description="Disordered" evidence="4">
    <location>
        <begin position="1"/>
        <end position="26"/>
    </location>
</feature>
<comment type="similarity">
    <text evidence="2">Belongs to the methyl-accepting chemotaxis (MCP) protein family.</text>
</comment>
<dbReference type="SMART" id="SM00283">
    <property type="entry name" value="MA"/>
    <property type="match status" value="1"/>
</dbReference>
<evidence type="ECO:0000256" key="4">
    <source>
        <dbReference type="SAM" id="MobiDB-lite"/>
    </source>
</evidence>
<protein>
    <submittedName>
        <fullName evidence="7">Methyl-accepting chemotaxis protein</fullName>
    </submittedName>
</protein>